<dbReference type="KEGG" id="acan:ACA1_147400"/>
<dbReference type="PROSITE" id="PS50222">
    <property type="entry name" value="EF_HAND_2"/>
    <property type="match status" value="2"/>
</dbReference>
<evidence type="ECO:0000256" key="2">
    <source>
        <dbReference type="ARBA" id="ARBA00022490"/>
    </source>
</evidence>
<dbReference type="SMART" id="SM00054">
    <property type="entry name" value="EFh"/>
    <property type="match status" value="3"/>
</dbReference>
<evidence type="ECO:0000313" key="9">
    <source>
        <dbReference type="Proteomes" id="UP000011083"/>
    </source>
</evidence>
<dbReference type="PANTHER" id="PTHR46212">
    <property type="entry name" value="PEFLIN"/>
    <property type="match status" value="1"/>
</dbReference>
<feature type="compositionally biased region" description="Low complexity" evidence="6">
    <location>
        <begin position="34"/>
        <end position="92"/>
    </location>
</feature>
<dbReference type="VEuPathDB" id="AmoebaDB:ACA1_147400"/>
<keyword evidence="3" id="KW-0479">Metal-binding</keyword>
<feature type="region of interest" description="Disordered" evidence="6">
    <location>
        <begin position="1"/>
        <end position="92"/>
    </location>
</feature>
<proteinExistence type="predicted"/>
<dbReference type="PROSITE" id="PS00018">
    <property type="entry name" value="EF_HAND_1"/>
    <property type="match status" value="2"/>
</dbReference>
<dbReference type="EMBL" id="KB008095">
    <property type="protein sequence ID" value="ELR13251.1"/>
    <property type="molecule type" value="Genomic_DNA"/>
</dbReference>
<sequence>MAYPYQQQPQQQQQQQQQWYGPPQQGGGMPPQQPQGQQYYYQGQPQQGGMPQQPQQQQPQQQQPGHYAGGAPPPQQQQQQPPRPGAAAQPQGWCGQYYSQIPQQELYELQRWFRSMDRDNSGSISANELANVAVGGSVLGIDNGMKLIRVFDVDGNGTIDFNEYASLHKFLLSMQQTFKMGDKDGNGRLDAREIHEAILKGGFTNVSFKAAQGLYNKYNRSGMGLNMAEFISIVAHIALARSVLERLDYDRDGRITVNIDQMYEISANF</sequence>
<evidence type="ECO:0000313" key="8">
    <source>
        <dbReference type="EMBL" id="ELR13251.1"/>
    </source>
</evidence>
<evidence type="ECO:0000256" key="6">
    <source>
        <dbReference type="SAM" id="MobiDB-lite"/>
    </source>
</evidence>
<feature type="domain" description="EF-hand" evidence="7">
    <location>
        <begin position="139"/>
        <end position="174"/>
    </location>
</feature>
<dbReference type="InterPro" id="IPR002048">
    <property type="entry name" value="EF_hand_dom"/>
</dbReference>
<name>L8GM06_ACACF</name>
<dbReference type="GeneID" id="14913801"/>
<dbReference type="OMA" id="CVIMQDA"/>
<dbReference type="CDD" id="cd16185">
    <property type="entry name" value="EFh_PEF_ALG-2_like"/>
    <property type="match status" value="1"/>
</dbReference>
<evidence type="ECO:0000259" key="7">
    <source>
        <dbReference type="PROSITE" id="PS50222"/>
    </source>
</evidence>
<gene>
    <name evidence="8" type="ORF">ACA1_147400</name>
</gene>
<dbReference type="InterPro" id="IPR051426">
    <property type="entry name" value="Peflin/Sorcin_CaBP"/>
</dbReference>
<evidence type="ECO:0000256" key="3">
    <source>
        <dbReference type="ARBA" id="ARBA00022723"/>
    </source>
</evidence>
<dbReference type="SUPFAM" id="SSF47473">
    <property type="entry name" value="EF-hand"/>
    <property type="match status" value="1"/>
</dbReference>
<dbReference type="STRING" id="1257118.L8GM06"/>
<organism evidence="8 9">
    <name type="scientific">Acanthamoeba castellanii (strain ATCC 30010 / Neff)</name>
    <dbReference type="NCBI Taxonomy" id="1257118"/>
    <lineage>
        <taxon>Eukaryota</taxon>
        <taxon>Amoebozoa</taxon>
        <taxon>Discosea</taxon>
        <taxon>Longamoebia</taxon>
        <taxon>Centramoebida</taxon>
        <taxon>Acanthamoebidae</taxon>
        <taxon>Acanthamoeba</taxon>
    </lineage>
</organism>
<keyword evidence="2" id="KW-0963">Cytoplasm</keyword>
<accession>L8GM06</accession>
<dbReference type="OrthoDB" id="186625at2759"/>
<comment type="subcellular location">
    <subcellularLocation>
        <location evidence="1">Cytoplasm</location>
    </subcellularLocation>
</comment>
<keyword evidence="4" id="KW-0677">Repeat</keyword>
<evidence type="ECO:0000256" key="5">
    <source>
        <dbReference type="ARBA" id="ARBA00022837"/>
    </source>
</evidence>
<dbReference type="RefSeq" id="XP_004335264.1">
    <property type="nucleotide sequence ID" value="XM_004335216.1"/>
</dbReference>
<keyword evidence="9" id="KW-1185">Reference proteome</keyword>
<dbReference type="GO" id="GO:0005737">
    <property type="term" value="C:cytoplasm"/>
    <property type="evidence" value="ECO:0007669"/>
    <property type="project" value="UniProtKB-SubCell"/>
</dbReference>
<keyword evidence="5" id="KW-0106">Calcium</keyword>
<evidence type="ECO:0000256" key="4">
    <source>
        <dbReference type="ARBA" id="ARBA00022737"/>
    </source>
</evidence>
<dbReference type="InterPro" id="IPR018247">
    <property type="entry name" value="EF_Hand_1_Ca_BS"/>
</dbReference>
<feature type="compositionally biased region" description="Low complexity" evidence="6">
    <location>
        <begin position="1"/>
        <end position="23"/>
    </location>
</feature>
<dbReference type="InterPro" id="IPR011992">
    <property type="entry name" value="EF-hand-dom_pair"/>
</dbReference>
<dbReference type="PANTHER" id="PTHR46212:SF3">
    <property type="entry name" value="GH27120P"/>
    <property type="match status" value="1"/>
</dbReference>
<protein>
    <submittedName>
        <fullName evidence="8">EF hand domain containing protein</fullName>
    </submittedName>
</protein>
<feature type="domain" description="EF-hand" evidence="7">
    <location>
        <begin position="175"/>
        <end position="204"/>
    </location>
</feature>
<reference evidence="8 9" key="1">
    <citation type="journal article" date="2013" name="Genome Biol.">
        <title>Genome of Acanthamoeba castellanii highlights extensive lateral gene transfer and early evolution of tyrosine kinase signaling.</title>
        <authorList>
            <person name="Clarke M."/>
            <person name="Lohan A.J."/>
            <person name="Liu B."/>
            <person name="Lagkouvardos I."/>
            <person name="Roy S."/>
            <person name="Zafar N."/>
            <person name="Bertelli C."/>
            <person name="Schilde C."/>
            <person name="Kianianmomeni A."/>
            <person name="Burglin T.R."/>
            <person name="Frech C."/>
            <person name="Turcotte B."/>
            <person name="Kopec K.O."/>
            <person name="Synnott J.M."/>
            <person name="Choo C."/>
            <person name="Paponov I."/>
            <person name="Finkler A."/>
            <person name="Soon Heng Tan C."/>
            <person name="Hutchins A.P."/>
            <person name="Weinmeier T."/>
            <person name="Rattei T."/>
            <person name="Chu J.S."/>
            <person name="Gimenez G."/>
            <person name="Irimia M."/>
            <person name="Rigden D.J."/>
            <person name="Fitzpatrick D.A."/>
            <person name="Lorenzo-Morales J."/>
            <person name="Bateman A."/>
            <person name="Chiu C.H."/>
            <person name="Tang P."/>
            <person name="Hegemann P."/>
            <person name="Fromm H."/>
            <person name="Raoult D."/>
            <person name="Greub G."/>
            <person name="Miranda-Saavedra D."/>
            <person name="Chen N."/>
            <person name="Nash P."/>
            <person name="Ginger M.L."/>
            <person name="Horn M."/>
            <person name="Schaap P."/>
            <person name="Caler L."/>
            <person name="Loftus B."/>
        </authorList>
    </citation>
    <scope>NUCLEOTIDE SEQUENCE [LARGE SCALE GENOMIC DNA]</scope>
    <source>
        <strain evidence="8 9">Neff</strain>
    </source>
</reference>
<dbReference type="Pfam" id="PF13202">
    <property type="entry name" value="EF-hand_5"/>
    <property type="match status" value="1"/>
</dbReference>
<dbReference type="AlphaFoldDB" id="L8GM06"/>
<evidence type="ECO:0000256" key="1">
    <source>
        <dbReference type="ARBA" id="ARBA00004496"/>
    </source>
</evidence>
<dbReference type="Gene3D" id="1.10.238.10">
    <property type="entry name" value="EF-hand"/>
    <property type="match status" value="1"/>
</dbReference>
<dbReference type="GO" id="GO:0048306">
    <property type="term" value="F:calcium-dependent protein binding"/>
    <property type="evidence" value="ECO:0007669"/>
    <property type="project" value="UniProtKB-ARBA"/>
</dbReference>
<dbReference type="Proteomes" id="UP000011083">
    <property type="component" value="Unassembled WGS sequence"/>
</dbReference>
<dbReference type="GO" id="GO:0005509">
    <property type="term" value="F:calcium ion binding"/>
    <property type="evidence" value="ECO:0007669"/>
    <property type="project" value="InterPro"/>
</dbReference>
<dbReference type="Pfam" id="PF13499">
    <property type="entry name" value="EF-hand_7"/>
    <property type="match status" value="1"/>
</dbReference>